<keyword evidence="2" id="KW-1185">Reference proteome</keyword>
<gene>
    <name evidence="1" type="ORF">H9639_00835</name>
</gene>
<reference evidence="1 2" key="1">
    <citation type="submission" date="2020-08" db="EMBL/GenBank/DDBJ databases">
        <title>A Genomic Blueprint of the Chicken Gut Microbiome.</title>
        <authorList>
            <person name="Gilroy R."/>
            <person name="Ravi A."/>
            <person name="Getino M."/>
            <person name="Pursley I."/>
            <person name="Horton D.L."/>
            <person name="Alikhan N.-F."/>
            <person name="Baker D."/>
            <person name="Gharbi K."/>
            <person name="Hall N."/>
            <person name="Watson M."/>
            <person name="Adriaenssens E.M."/>
            <person name="Foster-Nyarko E."/>
            <person name="Jarju S."/>
            <person name="Secka A."/>
            <person name="Antonio M."/>
            <person name="Oren A."/>
            <person name="Chaudhuri R."/>
            <person name="La Ragione R.M."/>
            <person name="Hildebrand F."/>
            <person name="Pallen M.J."/>
        </authorList>
    </citation>
    <scope>NUCLEOTIDE SEQUENCE [LARGE SCALE GENOMIC DNA]</scope>
    <source>
        <strain evidence="1 2">Sa2CUA1</strain>
    </source>
</reference>
<evidence type="ECO:0008006" key="3">
    <source>
        <dbReference type="Google" id="ProtNLM"/>
    </source>
</evidence>
<evidence type="ECO:0000313" key="1">
    <source>
        <dbReference type="EMBL" id="MBD7993850.1"/>
    </source>
</evidence>
<dbReference type="Proteomes" id="UP000609874">
    <property type="component" value="Unassembled WGS sequence"/>
</dbReference>
<accession>A0ABR8UMS7</accession>
<evidence type="ECO:0000313" key="2">
    <source>
        <dbReference type="Proteomes" id="UP000609874"/>
    </source>
</evidence>
<name>A0ABR8UMS7_9MICC</name>
<protein>
    <recommendedName>
        <fullName evidence="3">DUF4262 domain-containing protein</fullName>
    </recommendedName>
</protein>
<comment type="caution">
    <text evidence="1">The sequence shown here is derived from an EMBL/GenBank/DDBJ whole genome shotgun (WGS) entry which is preliminary data.</text>
</comment>
<sequence>MNAEPELLLDGPRGRRLCLELAAELSPDVRNAAFSLAYELDPGKGTSTVMFALSSDDSGDPGFPGGAPSLEDLAAELQSIDASSLTSGQLAAARECSVRNARYWQEPAGEDVLASLPAVVDAFRPLAEQVLASPTWRSWSQPRRPEQWAIDWRSAEDPAPLPRDPHQALSRWAKEIRAEEAQAARDRPQNVYANFSGNWWSFPGRLLRTVGAIPAALNLVEDSFGEKQATVIPVYGSGRTFEIQTAEDWILLCRSFPLEVTASRRHDWFHTTGRDGRWVIPDWQLLAGEWDAVHLTTAGYLHTAGRALQVGADTASVLAGLDPDSTLWLGDVAREAEAPRQLWRQNPNSDDWSLVHSPGR</sequence>
<dbReference type="RefSeq" id="WP_191806264.1">
    <property type="nucleotide sequence ID" value="NZ_JACSQD010000001.1"/>
</dbReference>
<organism evidence="1 2">
    <name type="scientific">Arthrobacter gallicola</name>
    <dbReference type="NCBI Taxonomy" id="2762225"/>
    <lineage>
        <taxon>Bacteria</taxon>
        <taxon>Bacillati</taxon>
        <taxon>Actinomycetota</taxon>
        <taxon>Actinomycetes</taxon>
        <taxon>Micrococcales</taxon>
        <taxon>Micrococcaceae</taxon>
        <taxon>Arthrobacter</taxon>
    </lineage>
</organism>
<proteinExistence type="predicted"/>
<dbReference type="EMBL" id="JACSQD010000001">
    <property type="protein sequence ID" value="MBD7993850.1"/>
    <property type="molecule type" value="Genomic_DNA"/>
</dbReference>